<proteinExistence type="predicted"/>
<dbReference type="EC" id="2.3.1.-" evidence="2"/>
<dbReference type="InterPro" id="IPR000182">
    <property type="entry name" value="GNAT_dom"/>
</dbReference>
<sequence>MKPTDSVTTYGKSILQHGPFNNRIYFMTLAPDDLPGIIRYADDLAEKEGYTKIVGKVPLSSAEHFFHAGYIIEASIPAFYQGREKAVFMAKYTNPARREINGSDKQTEMLAAVQNHTAHRKDGYLSEGFALRPAQTDDADNLAALFQRVFPTYPFPIFDPEYLKKSMQDNVRYFLIMHGEKITAAAACEVDEVSLTAEMTDFAADPLYRGRGFAGILLSEMEKAMKREGIITGYTIARSISLPMNAVFAGAGYRFGGMLPNNTSISGAIESMNIWYKKL</sequence>
<feature type="domain" description="N-acetyltransferase" evidence="1">
    <location>
        <begin position="129"/>
        <end position="279"/>
    </location>
</feature>
<keyword evidence="2" id="KW-0012">Acyltransferase</keyword>
<dbReference type="GO" id="GO:0008080">
    <property type="term" value="F:N-acetyltransferase activity"/>
    <property type="evidence" value="ECO:0007669"/>
    <property type="project" value="InterPro"/>
</dbReference>
<keyword evidence="3" id="KW-1185">Reference proteome</keyword>
<dbReference type="EMBL" id="CP000559">
    <property type="protein sequence ID" value="ABN06520.1"/>
    <property type="molecule type" value="Genomic_DNA"/>
</dbReference>
<dbReference type="AlphaFoldDB" id="A2SQB4"/>
<dbReference type="NCBIfam" id="TIGR03827">
    <property type="entry name" value="GNAT_ablB"/>
    <property type="match status" value="1"/>
</dbReference>
<dbReference type="HOGENOM" id="CLU_081246_0_0_2"/>
<dbReference type="OrthoDB" id="116527at2157"/>
<dbReference type="SUPFAM" id="SSF55729">
    <property type="entry name" value="Acyl-CoA N-acyltransferases (Nat)"/>
    <property type="match status" value="1"/>
</dbReference>
<protein>
    <submittedName>
        <fullName evidence="2">GCN5-related N-acetyltransferase</fullName>
        <ecNumber evidence="2">2.3.1.-</ecNumber>
    </submittedName>
</protein>
<reference evidence="2 3" key="1">
    <citation type="journal article" date="2009" name="Stand. Genomic Sci.">
        <title>Complete genome sequence of Methanocorpusculum labreanum type strain Z.</title>
        <authorList>
            <person name="Anderson I.J."/>
            <person name="Sieprawska-Lupa M."/>
            <person name="Goltsman E."/>
            <person name="Lapidus A."/>
            <person name="Copeland A."/>
            <person name="Glavina Del Rio T."/>
            <person name="Tice H."/>
            <person name="Dalin E."/>
            <person name="Barry K."/>
            <person name="Pitluck S."/>
            <person name="Hauser L."/>
            <person name="Land M."/>
            <person name="Lucas S."/>
            <person name="Richardson P."/>
            <person name="Whitman W.B."/>
            <person name="Kyrpides N.C."/>
        </authorList>
    </citation>
    <scope>NUCLEOTIDE SEQUENCE [LARGE SCALE GENOMIC DNA]</scope>
    <source>
        <strain evidence="3">ATCC 43576 / DSM 4855 / Z</strain>
    </source>
</reference>
<evidence type="ECO:0000313" key="2">
    <source>
        <dbReference type="EMBL" id="ABN06520.1"/>
    </source>
</evidence>
<dbReference type="Proteomes" id="UP000000365">
    <property type="component" value="Chromosome"/>
</dbReference>
<dbReference type="PROSITE" id="PS51186">
    <property type="entry name" value="GNAT"/>
    <property type="match status" value="1"/>
</dbReference>
<dbReference type="RefSeq" id="WP_011832721.1">
    <property type="nucleotide sequence ID" value="NC_008942.1"/>
</dbReference>
<dbReference type="InterPro" id="IPR022525">
    <property type="entry name" value="GNAT_AblB"/>
</dbReference>
<evidence type="ECO:0000313" key="3">
    <source>
        <dbReference type="Proteomes" id="UP000000365"/>
    </source>
</evidence>
<dbReference type="KEGG" id="mla:Mlab_0344"/>
<accession>A2SQB4</accession>
<dbReference type="InterPro" id="IPR016181">
    <property type="entry name" value="Acyl_CoA_acyltransferase"/>
</dbReference>
<dbReference type="GeneID" id="4795085"/>
<dbReference type="eggNOG" id="arCOG04916">
    <property type="taxonomic scope" value="Archaea"/>
</dbReference>
<dbReference type="STRING" id="410358.Mlab_0344"/>
<gene>
    <name evidence="2" type="ordered locus">Mlab_0344</name>
</gene>
<evidence type="ECO:0000259" key="1">
    <source>
        <dbReference type="PROSITE" id="PS51186"/>
    </source>
</evidence>
<dbReference type="Pfam" id="PF00583">
    <property type="entry name" value="Acetyltransf_1"/>
    <property type="match status" value="1"/>
</dbReference>
<dbReference type="Gene3D" id="3.40.630.30">
    <property type="match status" value="1"/>
</dbReference>
<organism evidence="2 3">
    <name type="scientific">Methanocorpusculum labreanum (strain ATCC 43576 / DSM 4855 / Z)</name>
    <dbReference type="NCBI Taxonomy" id="410358"/>
    <lineage>
        <taxon>Archaea</taxon>
        <taxon>Methanobacteriati</taxon>
        <taxon>Methanobacteriota</taxon>
        <taxon>Stenosarchaea group</taxon>
        <taxon>Methanomicrobia</taxon>
        <taxon>Methanomicrobiales</taxon>
        <taxon>Methanocorpusculaceae</taxon>
        <taxon>Methanocorpusculum</taxon>
    </lineage>
</organism>
<keyword evidence="2" id="KW-0808">Transferase</keyword>
<name>A2SQB4_METLZ</name>